<dbReference type="Gene3D" id="3.40.50.1820">
    <property type="entry name" value="alpha/beta hydrolase"/>
    <property type="match status" value="1"/>
</dbReference>
<name>A0A8G0ZY40_9EURY</name>
<dbReference type="InterPro" id="IPR000073">
    <property type="entry name" value="AB_hydrolase_1"/>
</dbReference>
<dbReference type="PANTHER" id="PTHR37946:SF1">
    <property type="entry name" value="SLL1969 PROTEIN"/>
    <property type="match status" value="1"/>
</dbReference>
<dbReference type="EMBL" id="CP037968">
    <property type="protein sequence ID" value="QYZ78112.1"/>
    <property type="molecule type" value="Genomic_DNA"/>
</dbReference>
<dbReference type="GO" id="GO:0016787">
    <property type="term" value="F:hydrolase activity"/>
    <property type="evidence" value="ECO:0007669"/>
    <property type="project" value="UniProtKB-KW"/>
</dbReference>
<dbReference type="RefSeq" id="WP_220681848.1">
    <property type="nucleotide sequence ID" value="NZ_CP037968.1"/>
</dbReference>
<accession>A0A8G0ZY40</accession>
<keyword evidence="3" id="KW-1185">Reference proteome</keyword>
<reference evidence="2" key="2">
    <citation type="submission" date="2019-03" db="EMBL/GenBank/DDBJ databases">
        <authorList>
            <person name="Chen S.-C."/>
            <person name="Wu S.-Y."/>
            <person name="Lai M.-C."/>
        </authorList>
    </citation>
    <scope>NUCLEOTIDE SEQUENCE</scope>
    <source>
        <strain evidence="2">ML15</strain>
    </source>
</reference>
<proteinExistence type="predicted"/>
<reference evidence="2" key="1">
    <citation type="journal article" date="2005" name="Int. J. Syst. Evol. Microbiol.">
        <title>Methanofollis formosanus sp. nov., isolated from a fish pond.</title>
        <authorList>
            <person name="Wu S.Y."/>
            <person name="Chen S.C."/>
            <person name="Lai M.C."/>
        </authorList>
    </citation>
    <scope>NUCLEOTIDE SEQUENCE</scope>
    <source>
        <strain evidence="2">ML15</strain>
    </source>
</reference>
<dbReference type="AlphaFoldDB" id="A0A8G0ZY40"/>
<dbReference type="InterPro" id="IPR029058">
    <property type="entry name" value="AB_hydrolase_fold"/>
</dbReference>
<dbReference type="KEGG" id="mfk:E2N92_01030"/>
<organism evidence="2 3">
    <name type="scientific">Methanofollis formosanus</name>
    <dbReference type="NCBI Taxonomy" id="299308"/>
    <lineage>
        <taxon>Archaea</taxon>
        <taxon>Methanobacteriati</taxon>
        <taxon>Methanobacteriota</taxon>
        <taxon>Stenosarchaea group</taxon>
        <taxon>Methanomicrobia</taxon>
        <taxon>Methanomicrobiales</taxon>
        <taxon>Methanomicrobiaceae</taxon>
        <taxon>Methanofollis</taxon>
    </lineage>
</organism>
<dbReference type="OrthoDB" id="108590at2157"/>
<dbReference type="SUPFAM" id="SSF53474">
    <property type="entry name" value="alpha/beta-Hydrolases"/>
    <property type="match status" value="1"/>
</dbReference>
<keyword evidence="2" id="KW-0378">Hydrolase</keyword>
<dbReference type="PANTHER" id="PTHR37946">
    <property type="entry name" value="SLL1969 PROTEIN"/>
    <property type="match status" value="1"/>
</dbReference>
<evidence type="ECO:0000313" key="2">
    <source>
        <dbReference type="EMBL" id="QYZ78112.1"/>
    </source>
</evidence>
<gene>
    <name evidence="2" type="ORF">E2N92_01030</name>
</gene>
<evidence type="ECO:0000313" key="3">
    <source>
        <dbReference type="Proteomes" id="UP000826709"/>
    </source>
</evidence>
<feature type="domain" description="AB hydrolase-1" evidence="1">
    <location>
        <begin position="9"/>
        <end position="230"/>
    </location>
</feature>
<protein>
    <submittedName>
        <fullName evidence="2">Alpha/beta fold hydrolase</fullName>
    </submittedName>
</protein>
<sequence length="277" mass="30345">MRRESCPAVLVHGWRSHPGVWKRLIPHLEAAKIPYWIYDHSEMGDAVPGETAAAFGDFLALTRDETGYAGPVDIVCHSMGTCIARYLLEVIDGGRREERVGQLIGLGPPNNGSSIAELFSDPEYGPEVVDRLAGVFVPRTFDPEDDVIVQEFRPGSRTIAALRGAKGRDDIAYRLILAANLTATPAFFPCFEGKTWTLGPDGEWLTTYAGDGIVPLTDSYLRGAGMDILPADPVALAERPEQYCHIGLPRNPEVIARVMEYLQNPATRPGSVCPERE</sequence>
<dbReference type="Pfam" id="PF12697">
    <property type="entry name" value="Abhydrolase_6"/>
    <property type="match status" value="1"/>
</dbReference>
<evidence type="ECO:0000259" key="1">
    <source>
        <dbReference type="Pfam" id="PF12697"/>
    </source>
</evidence>
<dbReference type="Proteomes" id="UP000826709">
    <property type="component" value="Chromosome"/>
</dbReference>